<evidence type="ECO:0000256" key="5">
    <source>
        <dbReference type="SAM" id="MobiDB-lite"/>
    </source>
</evidence>
<evidence type="ECO:0000256" key="1">
    <source>
        <dbReference type="ARBA" id="ARBA00004167"/>
    </source>
</evidence>
<dbReference type="HOGENOM" id="CLU_1124067_0_0_4"/>
<evidence type="ECO:0000259" key="6">
    <source>
        <dbReference type="PROSITE" id="PS52015"/>
    </source>
</evidence>
<dbReference type="GO" id="GO:0055085">
    <property type="term" value="P:transmembrane transport"/>
    <property type="evidence" value="ECO:0007669"/>
    <property type="project" value="InterPro"/>
</dbReference>
<gene>
    <name evidence="7" type="ordered locus">CAP2UW1_2529</name>
</gene>
<dbReference type="Gene3D" id="3.30.1150.10">
    <property type="match status" value="1"/>
</dbReference>
<reference evidence="7" key="1">
    <citation type="submission" date="2009-08" db="EMBL/GenBank/DDBJ databases">
        <authorList>
            <consortium name="US DOE Joint Genome Institute"/>
            <person name="Lucas S."/>
            <person name="Copeland A."/>
            <person name="Lapidus A."/>
            <person name="Glavina del Rio T."/>
            <person name="Dalin E."/>
            <person name="Tice H."/>
            <person name="Bruce D."/>
            <person name="Barry K."/>
            <person name="Pitluck S."/>
            <person name="Lowry S."/>
            <person name="Larimer F."/>
            <person name="Land M."/>
            <person name="Hauser L."/>
            <person name="Kyrpides N."/>
            <person name="Ivanova N."/>
            <person name="McMahon K.D."/>
            <person name="Hugenholtz P."/>
        </authorList>
    </citation>
    <scope>NUCLEOTIDE SEQUENCE</scope>
    <source>
        <strain evidence="7">UW-1</strain>
    </source>
</reference>
<dbReference type="GO" id="GO:0016020">
    <property type="term" value="C:membrane"/>
    <property type="evidence" value="ECO:0007669"/>
    <property type="project" value="UniProtKB-SubCell"/>
</dbReference>
<dbReference type="Pfam" id="PF03544">
    <property type="entry name" value="TonB_C"/>
    <property type="match status" value="1"/>
</dbReference>
<evidence type="ECO:0000256" key="4">
    <source>
        <dbReference type="ARBA" id="ARBA00023136"/>
    </source>
</evidence>
<evidence type="ECO:0000313" key="7">
    <source>
        <dbReference type="EMBL" id="ACV35816.1"/>
    </source>
</evidence>
<dbReference type="SUPFAM" id="SSF74653">
    <property type="entry name" value="TolA/TonB C-terminal domain"/>
    <property type="match status" value="1"/>
</dbReference>
<feature type="compositionally biased region" description="Pro residues" evidence="5">
    <location>
        <begin position="62"/>
        <end position="72"/>
    </location>
</feature>
<dbReference type="NCBIfam" id="TIGR01352">
    <property type="entry name" value="tonB_Cterm"/>
    <property type="match status" value="1"/>
</dbReference>
<reference evidence="7" key="2">
    <citation type="submission" date="2009-09" db="EMBL/GenBank/DDBJ databases">
        <title>Complete sequence of chromosome of Candidatus Accumulibacter phosphatis clade IIA str. UW-1.</title>
        <authorList>
            <consortium name="US DOE Joint Genome Institute"/>
            <person name="Martin H.G."/>
            <person name="Ivanova N."/>
            <person name="Kunin V."/>
            <person name="Warnecke F."/>
            <person name="Barry K."/>
            <person name="He S."/>
            <person name="Salamov A."/>
            <person name="Szeto E."/>
            <person name="Dalin E."/>
            <person name="Pangilinan J.L."/>
            <person name="Lapidus A."/>
            <person name="Lowry S."/>
            <person name="Kyrpides N.C."/>
            <person name="McMahon K.D."/>
            <person name="Hugenholtz P."/>
        </authorList>
    </citation>
    <scope>NUCLEOTIDE SEQUENCE [LARGE SCALE GENOMIC DNA]</scope>
    <source>
        <strain evidence="7">UW-1</strain>
    </source>
</reference>
<accession>C7RRZ3</accession>
<proteinExistence type="predicted"/>
<dbReference type="PROSITE" id="PS52015">
    <property type="entry name" value="TONB_CTD"/>
    <property type="match status" value="1"/>
</dbReference>
<protein>
    <submittedName>
        <fullName evidence="7">TonB family protein</fullName>
    </submittedName>
</protein>
<comment type="subcellular location">
    <subcellularLocation>
        <location evidence="1">Membrane</location>
        <topology evidence="1">Single-pass membrane protein</topology>
    </subcellularLocation>
</comment>
<name>C7RRZ3_ACCRE</name>
<evidence type="ECO:0000256" key="3">
    <source>
        <dbReference type="ARBA" id="ARBA00022989"/>
    </source>
</evidence>
<feature type="region of interest" description="Disordered" evidence="5">
    <location>
        <begin position="53"/>
        <end position="89"/>
    </location>
</feature>
<dbReference type="EMBL" id="CP001715">
    <property type="protein sequence ID" value="ACV35816.1"/>
    <property type="molecule type" value="Genomic_DNA"/>
</dbReference>
<keyword evidence="2" id="KW-0812">Transmembrane</keyword>
<dbReference type="AlphaFoldDB" id="C7RRZ3"/>
<feature type="domain" description="TonB C-terminal" evidence="6">
    <location>
        <begin position="137"/>
        <end position="231"/>
    </location>
</feature>
<dbReference type="STRING" id="522306.CAP2UW1_2529"/>
<dbReference type="eggNOG" id="COG0810">
    <property type="taxonomic scope" value="Bacteria"/>
</dbReference>
<keyword evidence="3" id="KW-1133">Transmembrane helix</keyword>
<dbReference type="OrthoDB" id="8563545at2"/>
<dbReference type="InterPro" id="IPR037682">
    <property type="entry name" value="TonB_C"/>
</dbReference>
<sequence precursor="true">MRREGVRRLLLAVVASLLAHLVLLVRVYPGLPVRIAPAGKPLEAVIGTRSQTIPSHAAGPKAPAPVGVPPPSRMTARSDGSTEHQRQVTAPRVVVPSAVMAPAAVGKAAPEQTAEAPVGAAPTVATRDGVSADDLRQYRVALAIAARRFKRYPPVARESLWEGTAEVAVSMSAWGHVPELSLVRSSGRAVLDTQAMLMIEQAAAATTLPEALRGRAFRVLLPIEFSLDPGH</sequence>
<dbReference type="KEGG" id="app:CAP2UW1_2529"/>
<keyword evidence="4" id="KW-0472">Membrane</keyword>
<organism evidence="7">
    <name type="scientific">Accumulibacter regalis</name>
    <dbReference type="NCBI Taxonomy" id="522306"/>
    <lineage>
        <taxon>Bacteria</taxon>
        <taxon>Pseudomonadati</taxon>
        <taxon>Pseudomonadota</taxon>
        <taxon>Betaproteobacteria</taxon>
        <taxon>Candidatus Accumulibacter</taxon>
    </lineage>
</organism>
<dbReference type="InterPro" id="IPR006260">
    <property type="entry name" value="TonB/TolA_C"/>
</dbReference>
<evidence type="ECO:0000256" key="2">
    <source>
        <dbReference type="ARBA" id="ARBA00022692"/>
    </source>
</evidence>